<name>A0A7V1D1G7_9GAMM</name>
<dbReference type="InterPro" id="IPR023347">
    <property type="entry name" value="Lysozyme_dom_sf"/>
</dbReference>
<sequence>MQQSLNIARVEKHFTRYIADIPYLYFNKHGDGLIGIAFHIANKTEFAKLNLRNKHTKQLAGRDEKTAEFIRSSRLPKGYAVNFYEPFGELYLPHSESLKLLSNRVSVLITELQDSYKKPAFKQLPLAVQLSLLDMTYELKQQSLADTYPDFHTAIKQQDWLLASEHCHREHVSKARNNKIKSLLKNAEAPNKSWLYSLKNWLLQLR</sequence>
<dbReference type="AlphaFoldDB" id="A0A7V1D1G7"/>
<dbReference type="GO" id="GO:0003796">
    <property type="term" value="F:lysozyme activity"/>
    <property type="evidence" value="ECO:0007669"/>
    <property type="project" value="InterPro"/>
</dbReference>
<evidence type="ECO:0000313" key="3">
    <source>
        <dbReference type="EMBL" id="HEA17955.1"/>
    </source>
</evidence>
<protein>
    <submittedName>
        <fullName evidence="3">Uncharacterized protein</fullName>
    </submittedName>
</protein>
<dbReference type="Gene3D" id="1.10.530.40">
    <property type="match status" value="1"/>
</dbReference>
<keyword evidence="1" id="KW-0929">Antimicrobial</keyword>
<accession>A0A7V1D1G7</accession>
<dbReference type="RefSeq" id="WP_304183747.1">
    <property type="nucleotide sequence ID" value="NZ_DRGM01000167.1"/>
</dbReference>
<keyword evidence="2" id="KW-0081">Bacteriolytic enzyme</keyword>
<evidence type="ECO:0000256" key="2">
    <source>
        <dbReference type="ARBA" id="ARBA00022638"/>
    </source>
</evidence>
<evidence type="ECO:0000256" key="1">
    <source>
        <dbReference type="ARBA" id="ARBA00022529"/>
    </source>
</evidence>
<organism evidence="3">
    <name type="scientific">Pseudoalteromonas prydzensis</name>
    <dbReference type="NCBI Taxonomy" id="182141"/>
    <lineage>
        <taxon>Bacteria</taxon>
        <taxon>Pseudomonadati</taxon>
        <taxon>Pseudomonadota</taxon>
        <taxon>Gammaproteobacteria</taxon>
        <taxon>Alteromonadales</taxon>
        <taxon>Pseudoalteromonadaceae</taxon>
        <taxon>Pseudoalteromonas</taxon>
    </lineage>
</organism>
<dbReference type="GO" id="GO:0042742">
    <property type="term" value="P:defense response to bacterium"/>
    <property type="evidence" value="ECO:0007669"/>
    <property type="project" value="UniProtKB-KW"/>
</dbReference>
<proteinExistence type="predicted"/>
<dbReference type="EMBL" id="DRGM01000167">
    <property type="protein sequence ID" value="HEA17955.1"/>
    <property type="molecule type" value="Genomic_DNA"/>
</dbReference>
<gene>
    <name evidence="3" type="ORF">ENH88_16220</name>
</gene>
<dbReference type="Proteomes" id="UP000886188">
    <property type="component" value="Unassembled WGS sequence"/>
</dbReference>
<reference evidence="3" key="1">
    <citation type="journal article" date="2020" name="mSystems">
        <title>Genome- and Community-Level Interaction Insights into Carbon Utilization and Element Cycling Functions of Hydrothermarchaeota in Hydrothermal Sediment.</title>
        <authorList>
            <person name="Zhou Z."/>
            <person name="Liu Y."/>
            <person name="Xu W."/>
            <person name="Pan J."/>
            <person name="Luo Z.H."/>
            <person name="Li M."/>
        </authorList>
    </citation>
    <scope>NUCLEOTIDE SEQUENCE [LARGE SCALE GENOMIC DNA]</scope>
    <source>
        <strain evidence="3">HyVt-346</strain>
    </source>
</reference>
<dbReference type="GO" id="GO:0031640">
    <property type="term" value="P:killing of cells of another organism"/>
    <property type="evidence" value="ECO:0007669"/>
    <property type="project" value="UniProtKB-KW"/>
</dbReference>
<comment type="caution">
    <text evidence="3">The sequence shown here is derived from an EMBL/GenBank/DDBJ whole genome shotgun (WGS) entry which is preliminary data.</text>
</comment>